<dbReference type="Pfam" id="PF03705">
    <property type="entry name" value="CheR_N"/>
    <property type="match status" value="1"/>
</dbReference>
<evidence type="ECO:0000313" key="7">
    <source>
        <dbReference type="EMBL" id="SDL40652.1"/>
    </source>
</evidence>
<keyword evidence="4 7" id="KW-0808">Transferase</keyword>
<comment type="catalytic activity">
    <reaction evidence="1">
        <text>L-glutamyl-[protein] + S-adenosyl-L-methionine = [protein]-L-glutamate 5-O-methyl ester + S-adenosyl-L-homocysteine</text>
        <dbReference type="Rhea" id="RHEA:24452"/>
        <dbReference type="Rhea" id="RHEA-COMP:10208"/>
        <dbReference type="Rhea" id="RHEA-COMP:10311"/>
        <dbReference type="ChEBI" id="CHEBI:29973"/>
        <dbReference type="ChEBI" id="CHEBI:57856"/>
        <dbReference type="ChEBI" id="CHEBI:59789"/>
        <dbReference type="ChEBI" id="CHEBI:82795"/>
        <dbReference type="EC" id="2.1.1.80"/>
    </reaction>
</comment>
<keyword evidence="3 7" id="KW-0489">Methyltransferase</keyword>
<dbReference type="PRINTS" id="PR00996">
    <property type="entry name" value="CHERMTFRASE"/>
</dbReference>
<dbReference type="STRING" id="246191.SAMN05660337_2942"/>
<evidence type="ECO:0000256" key="1">
    <source>
        <dbReference type="ARBA" id="ARBA00001541"/>
    </source>
</evidence>
<dbReference type="SUPFAM" id="SSF53335">
    <property type="entry name" value="S-adenosyl-L-methionine-dependent methyltransferases"/>
    <property type="match status" value="1"/>
</dbReference>
<keyword evidence="8" id="KW-1185">Reference proteome</keyword>
<dbReference type="PANTHER" id="PTHR24422">
    <property type="entry name" value="CHEMOTAXIS PROTEIN METHYLTRANSFERASE"/>
    <property type="match status" value="1"/>
</dbReference>
<dbReference type="Pfam" id="PF01739">
    <property type="entry name" value="CheR"/>
    <property type="match status" value="1"/>
</dbReference>
<dbReference type="GO" id="GO:0008983">
    <property type="term" value="F:protein-glutamate O-methyltransferase activity"/>
    <property type="evidence" value="ECO:0007669"/>
    <property type="project" value="UniProtKB-EC"/>
</dbReference>
<evidence type="ECO:0000256" key="4">
    <source>
        <dbReference type="ARBA" id="ARBA00022679"/>
    </source>
</evidence>
<gene>
    <name evidence="7" type="ORF">SAMN05660337_2942</name>
</gene>
<evidence type="ECO:0000313" key="8">
    <source>
        <dbReference type="Proteomes" id="UP000199053"/>
    </source>
</evidence>
<proteinExistence type="predicted"/>
<evidence type="ECO:0000256" key="2">
    <source>
        <dbReference type="ARBA" id="ARBA00012534"/>
    </source>
</evidence>
<name>A0A1G9JTD9_9BACT</name>
<protein>
    <recommendedName>
        <fullName evidence="2">protein-glutamate O-methyltransferase</fullName>
        <ecNumber evidence="2">2.1.1.80</ecNumber>
    </recommendedName>
</protein>
<dbReference type="Gene3D" id="3.40.50.150">
    <property type="entry name" value="Vaccinia Virus protein VP39"/>
    <property type="match status" value="1"/>
</dbReference>
<keyword evidence="5" id="KW-0949">S-adenosyl-L-methionine</keyword>
<evidence type="ECO:0000256" key="5">
    <source>
        <dbReference type="ARBA" id="ARBA00022691"/>
    </source>
</evidence>
<dbReference type="SUPFAM" id="SSF47757">
    <property type="entry name" value="Chemotaxis receptor methyltransferase CheR, N-terminal domain"/>
    <property type="match status" value="1"/>
</dbReference>
<organism evidence="7 8">
    <name type="scientific">Maridesulfovibrio ferrireducens</name>
    <dbReference type="NCBI Taxonomy" id="246191"/>
    <lineage>
        <taxon>Bacteria</taxon>
        <taxon>Pseudomonadati</taxon>
        <taxon>Thermodesulfobacteriota</taxon>
        <taxon>Desulfovibrionia</taxon>
        <taxon>Desulfovibrionales</taxon>
        <taxon>Desulfovibrionaceae</taxon>
        <taxon>Maridesulfovibrio</taxon>
    </lineage>
</organism>
<reference evidence="8" key="1">
    <citation type="submission" date="2016-10" db="EMBL/GenBank/DDBJ databases">
        <authorList>
            <person name="Varghese N."/>
            <person name="Submissions S."/>
        </authorList>
    </citation>
    <scope>NUCLEOTIDE SEQUENCE [LARGE SCALE GENOMIC DNA]</scope>
    <source>
        <strain evidence="8">DSM 16995</strain>
    </source>
</reference>
<dbReference type="Proteomes" id="UP000199053">
    <property type="component" value="Unassembled WGS sequence"/>
</dbReference>
<dbReference type="PANTHER" id="PTHR24422:SF10">
    <property type="entry name" value="CHEMOTAXIS PROTEIN METHYLTRANSFERASE 2"/>
    <property type="match status" value="1"/>
</dbReference>
<feature type="domain" description="CheR-type methyltransferase" evidence="6">
    <location>
        <begin position="10"/>
        <end position="292"/>
    </location>
</feature>
<dbReference type="GO" id="GO:0032259">
    <property type="term" value="P:methylation"/>
    <property type="evidence" value="ECO:0007669"/>
    <property type="project" value="UniProtKB-KW"/>
</dbReference>
<dbReference type="PROSITE" id="PS50123">
    <property type="entry name" value="CHER"/>
    <property type="match status" value="1"/>
</dbReference>
<dbReference type="SMART" id="SM00138">
    <property type="entry name" value="MeTrc"/>
    <property type="match status" value="1"/>
</dbReference>
<evidence type="ECO:0000259" key="6">
    <source>
        <dbReference type="PROSITE" id="PS50123"/>
    </source>
</evidence>
<dbReference type="InterPro" id="IPR050903">
    <property type="entry name" value="Bact_Chemotaxis_MeTrfase"/>
</dbReference>
<dbReference type="EMBL" id="FNGA01000004">
    <property type="protein sequence ID" value="SDL40652.1"/>
    <property type="molecule type" value="Genomic_DNA"/>
</dbReference>
<dbReference type="InterPro" id="IPR000780">
    <property type="entry name" value="CheR_MeTrfase"/>
</dbReference>
<dbReference type="OrthoDB" id="9786165at2"/>
<dbReference type="InterPro" id="IPR022642">
    <property type="entry name" value="CheR_C"/>
</dbReference>
<dbReference type="Gene3D" id="1.10.155.10">
    <property type="entry name" value="Chemotaxis receptor methyltransferase CheR, N-terminal domain"/>
    <property type="match status" value="1"/>
</dbReference>
<dbReference type="EC" id="2.1.1.80" evidence="2"/>
<dbReference type="InterPro" id="IPR026024">
    <property type="entry name" value="Chemotaxis_MeTrfase_CheR"/>
</dbReference>
<dbReference type="RefSeq" id="WP_092162408.1">
    <property type="nucleotide sequence ID" value="NZ_FNGA01000004.1"/>
</dbReference>
<dbReference type="AlphaFoldDB" id="A0A1G9JTD9"/>
<evidence type="ECO:0000256" key="3">
    <source>
        <dbReference type="ARBA" id="ARBA00022603"/>
    </source>
</evidence>
<accession>A0A1G9JTD9</accession>
<dbReference type="InterPro" id="IPR029063">
    <property type="entry name" value="SAM-dependent_MTases_sf"/>
</dbReference>
<dbReference type="PIRSF" id="PIRSF000410">
    <property type="entry name" value="CheR"/>
    <property type="match status" value="1"/>
</dbReference>
<sequence length="292" mass="34147">MSSLFSKTISLRKELKISDLEFTQLRDFIYDQAGIFIAVNRKYLLENRLANRLKELNLKTFGEYYYFLQYDSGRKLELNKLFEVITTNETSFYRNPPQLKVFQTKVLPDVLDNLRKLNRKRLRIWSAGCSTGEEPYTLAMIISEVLGAELKSWNIKITANDLSERVLKSARKGVYNEYSLRTTPKEIVNKYFEKSDKDYKVKAETKQLVSFGQINLSDRVQVKRVERSEIVFCRNVIIYFDEPMKKKVINAYYDNLVPGGFLIIGHSESLHNITRAFKPVHHPGAIIYQKLE</sequence>
<dbReference type="InterPro" id="IPR036804">
    <property type="entry name" value="CheR_N_sf"/>
</dbReference>
<dbReference type="InterPro" id="IPR022641">
    <property type="entry name" value="CheR_N"/>
</dbReference>